<name>A0A4U5TXF2_COLLU</name>
<dbReference type="FunFam" id="3.40.50.720:FF:000490">
    <property type="entry name" value="Dehydrogenase/reductase SDR family member on chromosome X"/>
    <property type="match status" value="1"/>
</dbReference>
<dbReference type="GO" id="GO:0005811">
    <property type="term" value="C:lipid droplet"/>
    <property type="evidence" value="ECO:0007669"/>
    <property type="project" value="UniProtKB-SubCell"/>
</dbReference>
<sequence>MWLLSVLVPLVRLYLCGVKVLLYQLFNRSLTLPVLPKQNGRVAIVTGGTRGMGFETARHLASLGMHVVIAGNEKEEGTAAVKRIHEEGGKGKAEFMFLDLTSLKSVRQFVQTFKARGLPLHVLVNNAGTMLVPETQTQDGFEFHFGLNYLGHFLLTNLLLDVLKKSGRHGCCSRVVTVSSATHYGGVMDMDDLNSKRCYSSHGAYSQSKLALVLFTYYLQEQLTASGFPVTANAVDPGMVDTALYDNLWSLAQALKKPVAKLLFRTPAEGASISIYAAAASEMEGVGGCYLYNGKKKQSSDISYDSELQAELWKKSCQLVGLQVA</sequence>
<comment type="catalytic activity">
    <reaction evidence="13">
        <text>a di-trans,poly-cis-dolichol + NAD(+) = a di-trans,poly-cis-dolichal + NADH + H(+)</text>
        <dbReference type="Rhea" id="RHEA:80735"/>
        <dbReference type="Rhea" id="RHEA-COMP:19495"/>
        <dbReference type="Rhea" id="RHEA-COMP:19537"/>
        <dbReference type="ChEBI" id="CHEBI:15378"/>
        <dbReference type="ChEBI" id="CHEBI:16091"/>
        <dbReference type="ChEBI" id="CHEBI:57540"/>
        <dbReference type="ChEBI" id="CHEBI:57945"/>
        <dbReference type="ChEBI" id="CHEBI:231637"/>
        <dbReference type="EC" id="1.1.1.441"/>
    </reaction>
    <physiologicalReaction direction="right-to-left" evidence="13">
        <dbReference type="Rhea" id="RHEA:80737"/>
    </physiologicalReaction>
</comment>
<dbReference type="InterPro" id="IPR036291">
    <property type="entry name" value="NAD(P)-bd_dom_sf"/>
</dbReference>
<protein>
    <recommendedName>
        <fullName evidence="11">Polyprenol dehydrogenase</fullName>
        <ecNumber evidence="17">1.1.1.441</ecNumber>
    </recommendedName>
    <alternativeName>
        <fullName evidence="12">Dolichal reductase</fullName>
    </alternativeName>
</protein>
<dbReference type="Gene3D" id="3.40.50.720">
    <property type="entry name" value="NAD(P)-binding Rossmann-like Domain"/>
    <property type="match status" value="1"/>
</dbReference>
<dbReference type="Pfam" id="PF00106">
    <property type="entry name" value="adh_short"/>
    <property type="match status" value="1"/>
</dbReference>
<evidence type="ECO:0000256" key="4">
    <source>
        <dbReference type="ARBA" id="ARBA00006484"/>
    </source>
</evidence>
<evidence type="ECO:0000256" key="7">
    <source>
        <dbReference type="ARBA" id="ARBA00022857"/>
    </source>
</evidence>
<comment type="pathway">
    <text evidence="3">Protein modification; protein glycosylation.</text>
</comment>
<dbReference type="AlphaFoldDB" id="A0A4U5TXF2"/>
<dbReference type="GO" id="GO:0005576">
    <property type="term" value="C:extracellular region"/>
    <property type="evidence" value="ECO:0007669"/>
    <property type="project" value="UniProtKB-SubCell"/>
</dbReference>
<dbReference type="EC" id="1.1.1.441" evidence="17"/>
<evidence type="ECO:0000256" key="11">
    <source>
        <dbReference type="ARBA" id="ARBA00074632"/>
    </source>
</evidence>
<evidence type="ECO:0000256" key="16">
    <source>
        <dbReference type="ARBA" id="ARBA00093253"/>
    </source>
</evidence>
<dbReference type="PRINTS" id="PR00081">
    <property type="entry name" value="GDHRDH"/>
</dbReference>
<evidence type="ECO:0000256" key="1">
    <source>
        <dbReference type="ARBA" id="ARBA00004502"/>
    </source>
</evidence>
<evidence type="ECO:0000256" key="10">
    <source>
        <dbReference type="ARBA" id="ARBA00057816"/>
    </source>
</evidence>
<comment type="catalytic activity">
    <reaction evidence="15">
        <text>a di-trans,poly-cis-dolichol + NADP(+) = a di-trans,poly-cis-dolichal + NADPH + H(+)</text>
        <dbReference type="Rhea" id="RHEA:80731"/>
        <dbReference type="Rhea" id="RHEA-COMP:19495"/>
        <dbReference type="Rhea" id="RHEA-COMP:19537"/>
        <dbReference type="ChEBI" id="CHEBI:15378"/>
        <dbReference type="ChEBI" id="CHEBI:16091"/>
        <dbReference type="ChEBI" id="CHEBI:57783"/>
        <dbReference type="ChEBI" id="CHEBI:58349"/>
        <dbReference type="ChEBI" id="CHEBI:231637"/>
        <dbReference type="EC" id="1.1.1.441"/>
    </reaction>
    <physiologicalReaction direction="right-to-left" evidence="15">
        <dbReference type="Rhea" id="RHEA:80733"/>
    </physiologicalReaction>
</comment>
<organism evidence="18 19">
    <name type="scientific">Collichthys lucidus</name>
    <name type="common">Big head croaker</name>
    <name type="synonym">Sciaena lucida</name>
    <dbReference type="NCBI Taxonomy" id="240159"/>
    <lineage>
        <taxon>Eukaryota</taxon>
        <taxon>Metazoa</taxon>
        <taxon>Chordata</taxon>
        <taxon>Craniata</taxon>
        <taxon>Vertebrata</taxon>
        <taxon>Euteleostomi</taxon>
        <taxon>Actinopterygii</taxon>
        <taxon>Neopterygii</taxon>
        <taxon>Teleostei</taxon>
        <taxon>Neoteleostei</taxon>
        <taxon>Acanthomorphata</taxon>
        <taxon>Eupercaria</taxon>
        <taxon>Sciaenidae</taxon>
        <taxon>Collichthys</taxon>
    </lineage>
</organism>
<dbReference type="GO" id="GO:0016491">
    <property type="term" value="F:oxidoreductase activity"/>
    <property type="evidence" value="ECO:0007669"/>
    <property type="project" value="UniProtKB-KW"/>
</dbReference>
<accession>A0A4U5TXF2</accession>
<dbReference type="Proteomes" id="UP000298787">
    <property type="component" value="Chromosome 1"/>
</dbReference>
<evidence type="ECO:0000256" key="8">
    <source>
        <dbReference type="ARBA" id="ARBA00023002"/>
    </source>
</evidence>
<evidence type="ECO:0000313" key="19">
    <source>
        <dbReference type="Proteomes" id="UP000298787"/>
    </source>
</evidence>
<comment type="subcellular location">
    <subcellularLocation>
        <location evidence="1">Lipid droplet</location>
    </subcellularLocation>
    <subcellularLocation>
        <location evidence="2">Secreted</location>
    </subcellularLocation>
</comment>
<evidence type="ECO:0000256" key="5">
    <source>
        <dbReference type="ARBA" id="ARBA00022525"/>
    </source>
</evidence>
<comment type="catalytic activity">
    <reaction evidence="14">
        <text>a di-trans,poly-cis-polyprenol + NAD(+) = a di-trans,poly-cis-polyprenal + NADH + H(+)</text>
        <dbReference type="Rhea" id="RHEA:80719"/>
        <dbReference type="Rhea" id="RHEA-COMP:19496"/>
        <dbReference type="Rhea" id="RHEA-COMP:19536"/>
        <dbReference type="ChEBI" id="CHEBI:15378"/>
        <dbReference type="ChEBI" id="CHEBI:57540"/>
        <dbReference type="ChEBI" id="CHEBI:57945"/>
        <dbReference type="ChEBI" id="CHEBI:67132"/>
        <dbReference type="ChEBI" id="CHEBI:231623"/>
        <dbReference type="EC" id="1.1.1.441"/>
    </reaction>
    <physiologicalReaction direction="left-to-right" evidence="14">
        <dbReference type="Rhea" id="RHEA:80720"/>
    </physiologicalReaction>
</comment>
<reference evidence="18 19" key="1">
    <citation type="submission" date="2019-01" db="EMBL/GenBank/DDBJ databases">
        <title>Genome Assembly of Collichthys lucidus.</title>
        <authorList>
            <person name="Cai M."/>
            <person name="Xiao S."/>
        </authorList>
    </citation>
    <scope>NUCLEOTIDE SEQUENCE [LARGE SCALE GENOMIC DNA]</scope>
    <source>
        <strain evidence="18">JT15FE1705JMU</strain>
        <tissue evidence="18">Muscle</tissue>
    </source>
</reference>
<dbReference type="SUPFAM" id="SSF51735">
    <property type="entry name" value="NAD(P)-binding Rossmann-fold domains"/>
    <property type="match status" value="1"/>
</dbReference>
<evidence type="ECO:0000256" key="12">
    <source>
        <dbReference type="ARBA" id="ARBA00082366"/>
    </source>
</evidence>
<evidence type="ECO:0000256" key="15">
    <source>
        <dbReference type="ARBA" id="ARBA00093233"/>
    </source>
</evidence>
<keyword evidence="19" id="KW-1185">Reference proteome</keyword>
<evidence type="ECO:0000256" key="13">
    <source>
        <dbReference type="ARBA" id="ARBA00093184"/>
    </source>
</evidence>
<comment type="similarity">
    <text evidence="4">Belongs to the short-chain dehydrogenases/reductases (SDR) family.</text>
</comment>
<evidence type="ECO:0000313" key="18">
    <source>
        <dbReference type="EMBL" id="TKS66160.1"/>
    </source>
</evidence>
<gene>
    <name evidence="18" type="ORF">D9C73_000216</name>
</gene>
<evidence type="ECO:0000256" key="9">
    <source>
        <dbReference type="ARBA" id="ARBA00023027"/>
    </source>
</evidence>
<keyword evidence="8" id="KW-0560">Oxidoreductase</keyword>
<keyword evidence="7" id="KW-0521">NADP</keyword>
<proteinExistence type="inferred from homology"/>
<evidence type="ECO:0000256" key="2">
    <source>
        <dbReference type="ARBA" id="ARBA00004613"/>
    </source>
</evidence>
<keyword evidence="6" id="KW-0551">Lipid droplet</keyword>
<evidence type="ECO:0000256" key="17">
    <source>
        <dbReference type="ARBA" id="ARBA00093592"/>
    </source>
</evidence>
<evidence type="ECO:0000256" key="14">
    <source>
        <dbReference type="ARBA" id="ARBA00093201"/>
    </source>
</evidence>
<dbReference type="STRING" id="240159.A0A4U5TXF2"/>
<dbReference type="PANTHER" id="PTHR43157">
    <property type="entry name" value="PHOSPHATIDYLINOSITOL-GLYCAN BIOSYNTHESIS CLASS F PROTEIN-RELATED"/>
    <property type="match status" value="1"/>
</dbReference>
<keyword evidence="5" id="KW-0964">Secreted</keyword>
<keyword evidence="9" id="KW-0520">NAD</keyword>
<evidence type="ECO:0000256" key="6">
    <source>
        <dbReference type="ARBA" id="ARBA00022677"/>
    </source>
</evidence>
<dbReference type="EMBL" id="CM014078">
    <property type="protein sequence ID" value="TKS66160.1"/>
    <property type="molecule type" value="Genomic_DNA"/>
</dbReference>
<evidence type="ECO:0000256" key="3">
    <source>
        <dbReference type="ARBA" id="ARBA00004922"/>
    </source>
</evidence>
<dbReference type="PANTHER" id="PTHR43157:SF31">
    <property type="entry name" value="PHOSPHATIDYLINOSITOL-GLYCAN BIOSYNTHESIS CLASS F PROTEIN"/>
    <property type="match status" value="1"/>
</dbReference>
<dbReference type="InterPro" id="IPR002347">
    <property type="entry name" value="SDR_fam"/>
</dbReference>
<comment type="function">
    <text evidence="10">Oxidoreductase that plays a key role in early steps of protein N-linked glycosylation by mediating two non-consecutive steps in dolichol biosynthesis. Acts both as a NAD(+)-dependent dehydrogenase and as a NADPH-dependent reductase during the conversion of polyprenol into dolichol. First catalyzes the NAD(+)-dependent dehydrogenation of polyprenol into polyprenal; polyprenal is then reduced into dolichal by SRD5A3. It then catalyzes the NADPH-dependent reduction of dolichal into dolichol. May also acts as a positive regulator of starvation-induced autophagy.</text>
</comment>
<dbReference type="CDD" id="cd05327">
    <property type="entry name" value="retinol-DH_like_SDR_c_like"/>
    <property type="match status" value="1"/>
</dbReference>
<comment type="catalytic activity">
    <reaction evidence="16">
        <text>a di-trans,poly-cis-polyprenol + NADP(+) = a di-trans,poly-cis-polyprenal + NADPH + H(+)</text>
        <dbReference type="Rhea" id="RHEA:80723"/>
        <dbReference type="Rhea" id="RHEA-COMP:19496"/>
        <dbReference type="Rhea" id="RHEA-COMP:19536"/>
        <dbReference type="ChEBI" id="CHEBI:15378"/>
        <dbReference type="ChEBI" id="CHEBI:57783"/>
        <dbReference type="ChEBI" id="CHEBI:58349"/>
        <dbReference type="ChEBI" id="CHEBI:67132"/>
        <dbReference type="ChEBI" id="CHEBI:231623"/>
        <dbReference type="EC" id="1.1.1.441"/>
    </reaction>
    <physiologicalReaction direction="left-to-right" evidence="16">
        <dbReference type="Rhea" id="RHEA:80724"/>
    </physiologicalReaction>
</comment>